<feature type="binding site" evidence="9">
    <location>
        <position position="59"/>
    </location>
    <ligand>
        <name>Fe cation</name>
        <dbReference type="ChEBI" id="CHEBI:24875"/>
        <label>1</label>
    </ligand>
</feature>
<dbReference type="InterPro" id="IPR004155">
    <property type="entry name" value="PBS_lyase_HEAT"/>
</dbReference>
<dbReference type="PANTHER" id="PTHR12697">
    <property type="entry name" value="PBS LYASE HEAT-LIKE PROTEIN"/>
    <property type="match status" value="1"/>
</dbReference>
<dbReference type="STRING" id="280699.M1VID0"/>
<dbReference type="Pfam" id="PF02985">
    <property type="entry name" value="HEAT"/>
    <property type="match status" value="1"/>
</dbReference>
<feature type="binding site" evidence="9">
    <location>
        <position position="261"/>
    </location>
    <ligand>
        <name>Fe cation</name>
        <dbReference type="ChEBI" id="CHEBI:24875"/>
        <label>2</label>
    </ligand>
</feature>
<dbReference type="InterPro" id="IPR016024">
    <property type="entry name" value="ARM-type_fold"/>
</dbReference>
<feature type="binding site" evidence="9">
    <location>
        <position position="229"/>
    </location>
    <ligand>
        <name>Fe cation</name>
        <dbReference type="ChEBI" id="CHEBI:24875"/>
        <label>2</label>
    </ligand>
</feature>
<dbReference type="GO" id="GO:0019135">
    <property type="term" value="F:deoxyhypusine monooxygenase activity"/>
    <property type="evidence" value="ECO:0007669"/>
    <property type="project" value="UniProtKB-UniRule"/>
</dbReference>
<dbReference type="EC" id="1.14.99.29" evidence="9"/>
<evidence type="ECO:0000313" key="11">
    <source>
        <dbReference type="Proteomes" id="UP000007014"/>
    </source>
</evidence>
<dbReference type="PANTHER" id="PTHR12697:SF5">
    <property type="entry name" value="DEOXYHYPUSINE HYDROXYLASE"/>
    <property type="match status" value="1"/>
</dbReference>
<reference evidence="10 11" key="1">
    <citation type="journal article" date="2004" name="Nature">
        <title>Genome sequence of the ultrasmall unicellular red alga Cyanidioschyzon merolae 10D.</title>
        <authorList>
            <person name="Matsuzaki M."/>
            <person name="Misumi O."/>
            <person name="Shin-i T."/>
            <person name="Maruyama S."/>
            <person name="Takahara M."/>
            <person name="Miyagishima S."/>
            <person name="Mori T."/>
            <person name="Nishida K."/>
            <person name="Yagisawa F."/>
            <person name="Nishida K."/>
            <person name="Yoshida Y."/>
            <person name="Nishimura Y."/>
            <person name="Nakao S."/>
            <person name="Kobayashi T."/>
            <person name="Momoyama Y."/>
            <person name="Higashiyama T."/>
            <person name="Minoda A."/>
            <person name="Sano M."/>
            <person name="Nomoto H."/>
            <person name="Oishi K."/>
            <person name="Hayashi H."/>
            <person name="Ohta F."/>
            <person name="Nishizaka S."/>
            <person name="Haga S."/>
            <person name="Miura S."/>
            <person name="Morishita T."/>
            <person name="Kabeya Y."/>
            <person name="Terasawa K."/>
            <person name="Suzuki Y."/>
            <person name="Ishii Y."/>
            <person name="Asakawa S."/>
            <person name="Takano H."/>
            <person name="Ohta N."/>
            <person name="Kuroiwa H."/>
            <person name="Tanaka K."/>
            <person name="Shimizu N."/>
            <person name="Sugano S."/>
            <person name="Sato N."/>
            <person name="Nozaki H."/>
            <person name="Ogasawara N."/>
            <person name="Kohara Y."/>
            <person name="Kuroiwa T."/>
        </authorList>
    </citation>
    <scope>NUCLEOTIDE SEQUENCE [LARGE SCALE GENOMIC DNA]</scope>
    <source>
        <strain evidence="10 11">10D</strain>
    </source>
</reference>
<dbReference type="KEGG" id="cme:CYME_CMT344C"/>
<dbReference type="OrthoDB" id="421002at2759"/>
<evidence type="ECO:0000256" key="2">
    <source>
        <dbReference type="ARBA" id="ARBA00005041"/>
    </source>
</evidence>
<comment type="cofactor">
    <cofactor evidence="9">
        <name>Fe(2+)</name>
        <dbReference type="ChEBI" id="CHEBI:29033"/>
    </cofactor>
    <text evidence="9">Binds 2 Fe(2+) ions per subunit.</text>
</comment>
<protein>
    <recommendedName>
        <fullName evidence="9">Deoxyhypusine hydroxylase</fullName>
        <shortName evidence="9">DOHH</shortName>
        <ecNumber evidence="9">1.14.99.29</ecNumber>
    </recommendedName>
    <alternativeName>
        <fullName evidence="9">Deoxyhypusine dioxygenase</fullName>
    </alternativeName>
    <alternativeName>
        <fullName evidence="9">Deoxyhypusine monooxygenase</fullName>
    </alternativeName>
</protein>
<dbReference type="InterPro" id="IPR011989">
    <property type="entry name" value="ARM-like"/>
</dbReference>
<feature type="binding site" evidence="9">
    <location>
        <position position="262"/>
    </location>
    <ligand>
        <name>Fe cation</name>
        <dbReference type="ChEBI" id="CHEBI:24875"/>
        <label>2</label>
    </ligand>
</feature>
<evidence type="ECO:0000256" key="7">
    <source>
        <dbReference type="ARBA" id="ARBA00023033"/>
    </source>
</evidence>
<dbReference type="UniPathway" id="UPA00354"/>
<proteinExistence type="inferred from homology"/>
<evidence type="ECO:0000256" key="3">
    <source>
        <dbReference type="ARBA" id="ARBA00022723"/>
    </source>
</evidence>
<feature type="binding site" evidence="9">
    <location>
        <position position="60"/>
    </location>
    <ligand>
        <name>Fe cation</name>
        <dbReference type="ChEBI" id="CHEBI:24875"/>
        <label>1</label>
    </ligand>
</feature>
<dbReference type="Gene3D" id="1.25.10.10">
    <property type="entry name" value="Leucine-rich Repeat Variant"/>
    <property type="match status" value="2"/>
</dbReference>
<comment type="function">
    <text evidence="9">Catalyzes the hydroxylation of the N(6)-(4-aminobutyl)-L-lysine intermediate to form hypusine, an essential post-translational modification only found in mature eIF-5A factor.</text>
</comment>
<dbReference type="GeneID" id="16998059"/>
<feature type="binding site" evidence="9">
    <location>
        <position position="228"/>
    </location>
    <ligand>
        <name>Fe cation</name>
        <dbReference type="ChEBI" id="CHEBI:24875"/>
        <label>2</label>
    </ligand>
</feature>
<reference evidence="10 11" key="2">
    <citation type="journal article" date="2007" name="BMC Biol.">
        <title>A 100%-complete sequence reveals unusually simple genomic features in the hot-spring red alga Cyanidioschyzon merolae.</title>
        <authorList>
            <person name="Nozaki H."/>
            <person name="Takano H."/>
            <person name="Misumi O."/>
            <person name="Terasawa K."/>
            <person name="Matsuzaki M."/>
            <person name="Maruyama S."/>
            <person name="Nishida K."/>
            <person name="Yagisawa F."/>
            <person name="Yoshida Y."/>
            <person name="Fujiwara T."/>
            <person name="Takio S."/>
            <person name="Tamura K."/>
            <person name="Chung S.J."/>
            <person name="Nakamura S."/>
            <person name="Kuroiwa H."/>
            <person name="Tanaka K."/>
            <person name="Sato N."/>
            <person name="Kuroiwa T."/>
        </authorList>
    </citation>
    <scope>NUCLEOTIDE SEQUENCE [LARGE SCALE GENOMIC DNA]</scope>
    <source>
        <strain evidence="10 11">10D</strain>
    </source>
</reference>
<evidence type="ECO:0000256" key="9">
    <source>
        <dbReference type="HAMAP-Rule" id="MF_03101"/>
    </source>
</evidence>
<dbReference type="Proteomes" id="UP000007014">
    <property type="component" value="Chromosome 20"/>
</dbReference>
<dbReference type="Pfam" id="PF13646">
    <property type="entry name" value="HEAT_2"/>
    <property type="match status" value="2"/>
</dbReference>
<dbReference type="EMBL" id="AP006502">
    <property type="protein sequence ID" value="BAM83302.1"/>
    <property type="molecule type" value="Genomic_DNA"/>
</dbReference>
<keyword evidence="5 9" id="KW-0560">Oxidoreductase</keyword>
<evidence type="ECO:0000313" key="10">
    <source>
        <dbReference type="EMBL" id="BAM83302.1"/>
    </source>
</evidence>
<evidence type="ECO:0000256" key="6">
    <source>
        <dbReference type="ARBA" id="ARBA00023004"/>
    </source>
</evidence>
<dbReference type="HOGENOM" id="CLU_053974_0_0_1"/>
<dbReference type="GO" id="GO:0046872">
    <property type="term" value="F:metal ion binding"/>
    <property type="evidence" value="ECO:0007669"/>
    <property type="project" value="UniProtKB-KW"/>
</dbReference>
<sequence>MVHRDPAEELWCELWQPGVDITRKMNAIFGLKEIGTERAVTLLCAALLDARERSVLVRHEIAYVLGQIQSAASIKTLTDRLIDTDENSIVRHECGEALGAVRAFAVRPILQKLCGDAVPEVRETCVLALERLRWLEEKSTNEERVRETSAKAFKLFETVDPAPAFVAPDDLEASWSNAELGELLLNENEPLFRRYRALFTLRDRNTDDTAGVIAAALRRDTSSALFRHEVAYVLGQMSRACTLPALESALADTHEHAMVRHEAAEAIGAIGNSSACDILRRFLRDANVIVRESCQVALDIAGISDDCQFMD</sequence>
<dbReference type="HAMAP" id="MF_03101">
    <property type="entry name" value="Deoxyhypusine_hydroxylase"/>
    <property type="match status" value="1"/>
</dbReference>
<dbReference type="InterPro" id="IPR000357">
    <property type="entry name" value="HEAT"/>
</dbReference>
<keyword evidence="3 9" id="KW-0479">Metal-binding</keyword>
<evidence type="ECO:0000256" key="1">
    <source>
        <dbReference type="ARBA" id="ARBA00000068"/>
    </source>
</evidence>
<dbReference type="Gramene" id="CMT344CT">
    <property type="protein sequence ID" value="CMT344CT"/>
    <property type="gene ID" value="CMT344C"/>
</dbReference>
<feature type="binding site" evidence="9">
    <location>
        <position position="93"/>
    </location>
    <ligand>
        <name>Fe cation</name>
        <dbReference type="ChEBI" id="CHEBI:24875"/>
        <label>1</label>
    </ligand>
</feature>
<comment type="pathway">
    <text evidence="2 9">Protein modification; eIF5A hypusination.</text>
</comment>
<comment type="catalytic activity">
    <reaction evidence="1 9">
        <text>[eIF5A protein]-deoxyhypusine + AH2 + O2 = [eIF5A protein]-hypusine + A + H2O</text>
        <dbReference type="Rhea" id="RHEA:14101"/>
        <dbReference type="Rhea" id="RHEA-COMP:10144"/>
        <dbReference type="Rhea" id="RHEA-COMP:12592"/>
        <dbReference type="ChEBI" id="CHEBI:13193"/>
        <dbReference type="ChEBI" id="CHEBI:15377"/>
        <dbReference type="ChEBI" id="CHEBI:15379"/>
        <dbReference type="ChEBI" id="CHEBI:17499"/>
        <dbReference type="ChEBI" id="CHEBI:82657"/>
        <dbReference type="ChEBI" id="CHEBI:91175"/>
        <dbReference type="EC" id="1.14.99.29"/>
    </reaction>
</comment>
<keyword evidence="6 9" id="KW-0408">Iron</keyword>
<evidence type="ECO:0000256" key="8">
    <source>
        <dbReference type="ARBA" id="ARBA00023256"/>
    </source>
</evidence>
<dbReference type="SUPFAM" id="SSF48371">
    <property type="entry name" value="ARM repeat"/>
    <property type="match status" value="1"/>
</dbReference>
<keyword evidence="4" id="KW-0677">Repeat</keyword>
<keyword evidence="11" id="KW-1185">Reference proteome</keyword>
<dbReference type="OMA" id="LQEPCSI"/>
<gene>
    <name evidence="10" type="ORF">CYME_CMT344C</name>
</gene>
<dbReference type="eggNOG" id="KOG0567">
    <property type="taxonomic scope" value="Eukaryota"/>
</dbReference>
<dbReference type="InterPro" id="IPR027517">
    <property type="entry name" value="Deoxyhypusine_hydroxylase"/>
</dbReference>
<name>M1VID0_CYAM1</name>
<accession>M1VID0</accession>
<dbReference type="SMART" id="SM00567">
    <property type="entry name" value="EZ_HEAT"/>
    <property type="match status" value="6"/>
</dbReference>
<evidence type="ECO:0000256" key="5">
    <source>
        <dbReference type="ARBA" id="ARBA00023002"/>
    </source>
</evidence>
<dbReference type="AlphaFoldDB" id="M1VID0"/>
<keyword evidence="7 9" id="KW-0503">Monooxygenase</keyword>
<evidence type="ECO:0000256" key="4">
    <source>
        <dbReference type="ARBA" id="ARBA00022737"/>
    </source>
</evidence>
<organism evidence="10 11">
    <name type="scientific">Cyanidioschyzon merolae (strain NIES-3377 / 10D)</name>
    <name type="common">Unicellular red alga</name>
    <dbReference type="NCBI Taxonomy" id="280699"/>
    <lineage>
        <taxon>Eukaryota</taxon>
        <taxon>Rhodophyta</taxon>
        <taxon>Bangiophyceae</taxon>
        <taxon>Cyanidiales</taxon>
        <taxon>Cyanidiaceae</taxon>
        <taxon>Cyanidioschyzon</taxon>
    </lineage>
</organism>
<dbReference type="RefSeq" id="XP_005539338.1">
    <property type="nucleotide sequence ID" value="XM_005539281.1"/>
</dbReference>
<feature type="binding site" evidence="9">
    <location>
        <position position="92"/>
    </location>
    <ligand>
        <name>Fe cation</name>
        <dbReference type="ChEBI" id="CHEBI:24875"/>
        <label>1</label>
    </ligand>
</feature>
<comment type="similarity">
    <text evidence="9">Belongs to the deoxyhypusine hydroxylase family.</text>
</comment>
<keyword evidence="8 9" id="KW-0386">Hypusine biosynthesis</keyword>